<keyword evidence="15" id="KW-1185">Reference proteome</keyword>
<evidence type="ECO:0000256" key="8">
    <source>
        <dbReference type="ARBA" id="ARBA00022982"/>
    </source>
</evidence>
<dbReference type="InterPro" id="IPR011577">
    <property type="entry name" value="Cyt_b561_bac/Ni-Hgenase"/>
</dbReference>
<keyword evidence="6 12" id="KW-0812">Transmembrane</keyword>
<comment type="similarity">
    <text evidence="2">Belongs to the HupC/HyaC/HydC family.</text>
</comment>
<evidence type="ECO:0000256" key="5">
    <source>
        <dbReference type="ARBA" id="ARBA00022617"/>
    </source>
</evidence>
<feature type="transmembrane region" description="Helical" evidence="12">
    <location>
        <begin position="84"/>
        <end position="103"/>
    </location>
</feature>
<dbReference type="InterPro" id="IPR016174">
    <property type="entry name" value="Di-haem_cyt_TM"/>
</dbReference>
<feature type="transmembrane region" description="Helical" evidence="12">
    <location>
        <begin position="151"/>
        <end position="175"/>
    </location>
</feature>
<evidence type="ECO:0000256" key="12">
    <source>
        <dbReference type="SAM" id="Phobius"/>
    </source>
</evidence>
<accession>A0ABW7FW90</accession>
<keyword evidence="3" id="KW-0813">Transport</keyword>
<feature type="transmembrane region" description="Helical" evidence="12">
    <location>
        <begin position="43"/>
        <end position="63"/>
    </location>
</feature>
<feature type="transmembrane region" description="Helical" evidence="12">
    <location>
        <begin position="208"/>
        <end position="225"/>
    </location>
</feature>
<dbReference type="Proteomes" id="UP001606099">
    <property type="component" value="Unassembled WGS sequence"/>
</dbReference>
<keyword evidence="10" id="KW-0408">Iron</keyword>
<evidence type="ECO:0000256" key="9">
    <source>
        <dbReference type="ARBA" id="ARBA00022989"/>
    </source>
</evidence>
<keyword evidence="8" id="KW-0249">Electron transport</keyword>
<organism evidence="14 15">
    <name type="scientific">Roseateles rivi</name>
    <dbReference type="NCBI Taxonomy" id="3299028"/>
    <lineage>
        <taxon>Bacteria</taxon>
        <taxon>Pseudomonadati</taxon>
        <taxon>Pseudomonadota</taxon>
        <taxon>Betaproteobacteria</taxon>
        <taxon>Burkholderiales</taxon>
        <taxon>Sphaerotilaceae</taxon>
        <taxon>Roseateles</taxon>
    </lineage>
</organism>
<feature type="domain" description="Cytochrome b561 bacterial/Ni-hydrogenase" evidence="13">
    <location>
        <begin position="36"/>
        <end position="242"/>
    </location>
</feature>
<evidence type="ECO:0000313" key="15">
    <source>
        <dbReference type="Proteomes" id="UP001606099"/>
    </source>
</evidence>
<evidence type="ECO:0000256" key="11">
    <source>
        <dbReference type="ARBA" id="ARBA00023136"/>
    </source>
</evidence>
<name>A0ABW7FW90_9BURK</name>
<dbReference type="Pfam" id="PF01292">
    <property type="entry name" value="Ni_hydr_CYTB"/>
    <property type="match status" value="1"/>
</dbReference>
<evidence type="ECO:0000256" key="3">
    <source>
        <dbReference type="ARBA" id="ARBA00022448"/>
    </source>
</evidence>
<dbReference type="SUPFAM" id="SSF81342">
    <property type="entry name" value="Transmembrane di-heme cytochromes"/>
    <property type="match status" value="1"/>
</dbReference>
<evidence type="ECO:0000256" key="10">
    <source>
        <dbReference type="ARBA" id="ARBA00023004"/>
    </source>
</evidence>
<dbReference type="InterPro" id="IPR000516">
    <property type="entry name" value="Ni-dep_Hydgase_cyt-B"/>
</dbReference>
<keyword evidence="11 12" id="KW-0472">Membrane</keyword>
<dbReference type="Gene3D" id="1.20.950.20">
    <property type="entry name" value="Transmembrane di-heme cytochromes, Chain C"/>
    <property type="match status" value="1"/>
</dbReference>
<keyword evidence="7" id="KW-0479">Metal-binding</keyword>
<evidence type="ECO:0000256" key="4">
    <source>
        <dbReference type="ARBA" id="ARBA00022475"/>
    </source>
</evidence>
<evidence type="ECO:0000256" key="7">
    <source>
        <dbReference type="ARBA" id="ARBA00022723"/>
    </source>
</evidence>
<evidence type="ECO:0000256" key="1">
    <source>
        <dbReference type="ARBA" id="ARBA00004651"/>
    </source>
</evidence>
<dbReference type="PANTHER" id="PTHR30485:SF0">
    <property type="entry name" value="NI_FE-HYDROGENASE 1 B-TYPE CYTOCHROME SUBUNIT-RELATED"/>
    <property type="match status" value="1"/>
</dbReference>
<evidence type="ECO:0000313" key="14">
    <source>
        <dbReference type="EMBL" id="MFG6448563.1"/>
    </source>
</evidence>
<comment type="caution">
    <text evidence="14">The sequence shown here is derived from an EMBL/GenBank/DDBJ whole genome shotgun (WGS) entry which is preliminary data.</text>
</comment>
<keyword evidence="9 12" id="KW-1133">Transmembrane helix</keyword>
<evidence type="ECO:0000256" key="6">
    <source>
        <dbReference type="ARBA" id="ARBA00022692"/>
    </source>
</evidence>
<protein>
    <submittedName>
        <fullName evidence="14">Ni/Fe-hydrogenase, b-type cytochrome subunit</fullName>
    </submittedName>
</protein>
<reference evidence="14 15" key="1">
    <citation type="submission" date="2024-08" db="EMBL/GenBank/DDBJ databases">
        <authorList>
            <person name="Lu H."/>
        </authorList>
    </citation>
    <scope>NUCLEOTIDE SEQUENCE [LARGE SCALE GENOMIC DNA]</scope>
    <source>
        <strain evidence="14 15">BYS180W</strain>
    </source>
</reference>
<proteinExistence type="inferred from homology"/>
<sequence length="248" mass="27816">MSTLPAPEPQAQALADVTGIDDRAVAHGRSTKSVYVYEAPVRIWHWVNAAAITVLCLTGYFIGKPLPTLPGEASAHFLMGYIRFAHFTAGYILAVGLLGRAYWAVVGNHHARELFWLPVLQKAYWAEVRTMLRWYGFLIPRPGRYVGHNPLARLAMFSGFLMLTVFMVVTGMALYGEGAGPASWQSRLFGWVIPLMGQSQDVHTWHRMGMWGLVMFITLHVYAAIREDIMGRQSIVSTMISGRRTFKD</sequence>
<evidence type="ECO:0000259" key="13">
    <source>
        <dbReference type="Pfam" id="PF01292"/>
    </source>
</evidence>
<dbReference type="RefSeq" id="WP_394460907.1">
    <property type="nucleotide sequence ID" value="NZ_JBIGHZ010000003.1"/>
</dbReference>
<dbReference type="PRINTS" id="PR00161">
    <property type="entry name" value="NIHGNASECYTB"/>
</dbReference>
<dbReference type="EMBL" id="JBIGHZ010000003">
    <property type="protein sequence ID" value="MFG6448563.1"/>
    <property type="molecule type" value="Genomic_DNA"/>
</dbReference>
<dbReference type="InterPro" id="IPR051542">
    <property type="entry name" value="Hydrogenase_cytochrome"/>
</dbReference>
<dbReference type="PANTHER" id="PTHR30485">
    <property type="entry name" value="NI/FE-HYDROGENASE 1 B-TYPE CYTOCHROME SUBUNIT"/>
    <property type="match status" value="1"/>
</dbReference>
<keyword evidence="4" id="KW-1003">Cell membrane</keyword>
<evidence type="ECO:0000256" key="2">
    <source>
        <dbReference type="ARBA" id="ARBA00008622"/>
    </source>
</evidence>
<gene>
    <name evidence="14" type="primary">cybH</name>
    <name evidence="14" type="ORF">ACG0Z6_09970</name>
</gene>
<comment type="subcellular location">
    <subcellularLocation>
        <location evidence="1">Cell membrane</location>
        <topology evidence="1">Multi-pass membrane protein</topology>
    </subcellularLocation>
</comment>
<dbReference type="PROSITE" id="PS00883">
    <property type="entry name" value="NI_HGENASE_CYTB_2"/>
    <property type="match status" value="1"/>
</dbReference>
<keyword evidence="5" id="KW-0349">Heme</keyword>
<dbReference type="NCBIfam" id="TIGR02125">
    <property type="entry name" value="CytB-hydogenase"/>
    <property type="match status" value="1"/>
</dbReference>